<keyword evidence="1" id="KW-1133">Transmembrane helix</keyword>
<name>A0ABY5TT45_9VIRU</name>
<accession>A0ABY5TT45</accession>
<feature type="transmembrane region" description="Helical" evidence="1">
    <location>
        <begin position="28"/>
        <end position="53"/>
    </location>
</feature>
<evidence type="ECO:0000313" key="2">
    <source>
        <dbReference type="EMBL" id="UVX36401.1"/>
    </source>
</evidence>
<keyword evidence="1" id="KW-0812">Transmembrane</keyword>
<keyword evidence="3" id="KW-1185">Reference proteome</keyword>
<reference evidence="3" key="1">
    <citation type="submission" date="2022-07" db="EMBL/GenBank/DDBJ databases">
        <title>High-quality bacteriophage genomes in the Japanese 4D cohort.</title>
        <authorList>
            <person name="Nishijima S."/>
        </authorList>
    </citation>
    <scope>NUCLEOTIDE SEQUENCE [LARGE SCALE GENOMIC DNA]</scope>
</reference>
<proteinExistence type="predicted"/>
<dbReference type="EMBL" id="OP072523">
    <property type="protein sequence ID" value="UVX36401.1"/>
    <property type="molecule type" value="Genomic_DNA"/>
</dbReference>
<organism evidence="2 3">
    <name type="scientific">Bacteriophage sp</name>
    <dbReference type="NCBI Taxonomy" id="38018"/>
    <lineage>
        <taxon>Viruses</taxon>
    </lineage>
</organism>
<protein>
    <submittedName>
        <fullName evidence="2">Uncharacterized protein</fullName>
    </submittedName>
</protein>
<dbReference type="Proteomes" id="UP001160027">
    <property type="component" value="Segment"/>
</dbReference>
<evidence type="ECO:0000313" key="3">
    <source>
        <dbReference type="Proteomes" id="UP001160027"/>
    </source>
</evidence>
<evidence type="ECO:0000256" key="1">
    <source>
        <dbReference type="SAM" id="Phobius"/>
    </source>
</evidence>
<keyword evidence="1" id="KW-0472">Membrane</keyword>
<sequence length="58" mass="6543">MKKPNEFDYFRNTDKPEKNTTSYKVGRILGILLLTLAVLLTTTGTIALLKLLITYILA</sequence>